<evidence type="ECO:0000256" key="3">
    <source>
        <dbReference type="ARBA" id="ARBA00022563"/>
    </source>
</evidence>
<dbReference type="InterPro" id="IPR002133">
    <property type="entry name" value="S-AdoMet_synthetase"/>
</dbReference>
<feature type="binding site" evidence="10">
    <location>
        <position position="43"/>
    </location>
    <ligand>
        <name>K(+)</name>
        <dbReference type="ChEBI" id="CHEBI:29103"/>
    </ligand>
</feature>
<dbReference type="GO" id="GO:0006556">
    <property type="term" value="P:S-adenosylmethionine biosynthetic process"/>
    <property type="evidence" value="ECO:0007669"/>
    <property type="project" value="UniProtKB-UniRule"/>
</dbReference>
<keyword evidence="9 10" id="KW-0630">Potassium</keyword>
<dbReference type="GO" id="GO:0000287">
    <property type="term" value="F:magnesium ion binding"/>
    <property type="evidence" value="ECO:0007669"/>
    <property type="project" value="UniProtKB-UniRule"/>
</dbReference>
<accession>A0A2K2FQE6</accession>
<dbReference type="InterPro" id="IPR022629">
    <property type="entry name" value="S-AdoMet_synt_central"/>
</dbReference>
<evidence type="ECO:0000256" key="4">
    <source>
        <dbReference type="ARBA" id="ARBA00022679"/>
    </source>
</evidence>
<feature type="binding site" description="in other chain" evidence="10">
    <location>
        <position position="56"/>
    </location>
    <ligand>
        <name>L-methionine</name>
        <dbReference type="ChEBI" id="CHEBI:57844"/>
        <note>ligand shared between two neighboring subunits</note>
    </ligand>
</feature>
<feature type="region of interest" description="Flexible loop" evidence="10">
    <location>
        <begin position="99"/>
        <end position="109"/>
    </location>
</feature>
<evidence type="ECO:0000256" key="5">
    <source>
        <dbReference type="ARBA" id="ARBA00022723"/>
    </source>
</evidence>
<keyword evidence="6 10" id="KW-0547">Nucleotide-binding</keyword>
<feature type="binding site" evidence="10">
    <location>
        <position position="277"/>
    </location>
    <ligand>
        <name>ATP</name>
        <dbReference type="ChEBI" id="CHEBI:30616"/>
        <note>ligand shared between two neighboring subunits</note>
    </ligand>
</feature>
<feature type="binding site" description="in other chain" evidence="10">
    <location>
        <begin position="175"/>
        <end position="177"/>
    </location>
    <ligand>
        <name>ATP</name>
        <dbReference type="ChEBI" id="CHEBI:30616"/>
        <note>ligand shared between two neighboring subunits</note>
    </ligand>
</feature>
<sequence length="397" mass="43311">MGRRLFTSESVTEGHPDKICDQISDAVLDAILAKDPAARVACETAVTTGLVLVMGEITTNCYVDIPDIVRKTIREIGYDRAKYGFDAETCAVLTSIDGQSPDIAMGVDKALEAKTGEMTEDEINAIGAGDQGMMFGFACDETPELMPMPISLAHRIVKRLSSVRKDGTLPYLRPDGKSQVTVEYDGDKPVRIDTVLVSTQHGPEIDHDTIERDIIEKVIKPTLPESLVDDRTRFLVNPTGRFVVGGPQGDSGLTGRKIIVDTYGGYARHGGGAFSGKDPTKVDRSAAYAARYVAKNIVAAGLARKCEVQLAYAIGVARPVSIMIDTFGTGIIPEDKLVSLVNKHFDLRPAGIIKTLDLRRPIYRKTAAYGHFGRNDEDFTWEKTDKAEILRNEALHL</sequence>
<comment type="catalytic activity">
    <reaction evidence="10">
        <text>L-methionine + ATP + H2O = S-adenosyl-L-methionine + phosphate + diphosphate</text>
        <dbReference type="Rhea" id="RHEA:21080"/>
        <dbReference type="ChEBI" id="CHEBI:15377"/>
        <dbReference type="ChEBI" id="CHEBI:30616"/>
        <dbReference type="ChEBI" id="CHEBI:33019"/>
        <dbReference type="ChEBI" id="CHEBI:43474"/>
        <dbReference type="ChEBI" id="CHEBI:57844"/>
        <dbReference type="ChEBI" id="CHEBI:59789"/>
        <dbReference type="EC" id="2.5.1.6"/>
    </reaction>
</comment>
<dbReference type="CDD" id="cd18079">
    <property type="entry name" value="S-AdoMet_synt"/>
    <property type="match status" value="1"/>
</dbReference>
<evidence type="ECO:0000256" key="8">
    <source>
        <dbReference type="ARBA" id="ARBA00022842"/>
    </source>
</evidence>
<dbReference type="InterPro" id="IPR022630">
    <property type="entry name" value="S-AdoMet_synt_C"/>
</dbReference>
<keyword evidence="10" id="KW-0963">Cytoplasm</keyword>
<evidence type="ECO:0000313" key="17">
    <source>
        <dbReference type="Proteomes" id="UP000236151"/>
    </source>
</evidence>
<evidence type="ECO:0000313" key="16">
    <source>
        <dbReference type="EMBL" id="PNU01006.1"/>
    </source>
</evidence>
<comment type="caution">
    <text evidence="16">The sequence shown here is derived from an EMBL/GenBank/DDBJ whole genome shotgun (WGS) entry which is preliminary data.</text>
</comment>
<comment type="function">
    <text evidence="10">Catalyzes the formation of S-adenosylmethionine (AdoMet) from methionine and ATP. The overall synthetic reaction is composed of two sequential steps, AdoMet formation and the subsequent tripolyphosphate hydrolysis which occurs prior to release of AdoMet from the enzyme.</text>
</comment>
<feature type="binding site" description="in other chain" evidence="10">
    <location>
        <begin position="256"/>
        <end position="257"/>
    </location>
    <ligand>
        <name>ATP</name>
        <dbReference type="ChEBI" id="CHEBI:30616"/>
        <note>ligand shared between two neighboring subunits</note>
    </ligand>
</feature>
<reference evidence="16 17" key="1">
    <citation type="submission" date="2017-06" db="EMBL/GenBank/DDBJ databases">
        <title>Investigating the central metabolism of Clostridium thermosuccinogenes.</title>
        <authorList>
            <person name="Koendjbiharie J.G."/>
            <person name="van Kranenburg R."/>
        </authorList>
    </citation>
    <scope>NUCLEOTIDE SEQUENCE [LARGE SCALE GENOMIC DNA]</scope>
    <source>
        <strain evidence="16 17">DSM 5806</strain>
    </source>
</reference>
<feature type="binding site" evidence="10">
    <location>
        <position position="250"/>
    </location>
    <ligand>
        <name>ATP</name>
        <dbReference type="ChEBI" id="CHEBI:30616"/>
        <note>ligand shared between two neighboring subunits</note>
    </ligand>
</feature>
<comment type="cofactor">
    <cofactor evidence="10">
        <name>Mg(2+)</name>
        <dbReference type="ChEBI" id="CHEBI:18420"/>
    </cofactor>
    <text evidence="10">Binds 2 divalent ions per subunit.</text>
</comment>
<dbReference type="PANTHER" id="PTHR11964">
    <property type="entry name" value="S-ADENOSYLMETHIONINE SYNTHETASE"/>
    <property type="match status" value="1"/>
</dbReference>
<evidence type="ECO:0000259" key="13">
    <source>
        <dbReference type="Pfam" id="PF00438"/>
    </source>
</evidence>
<dbReference type="GO" id="GO:0005524">
    <property type="term" value="F:ATP binding"/>
    <property type="evidence" value="ECO:0007669"/>
    <property type="project" value="UniProtKB-UniRule"/>
</dbReference>
<evidence type="ECO:0000256" key="1">
    <source>
        <dbReference type="ARBA" id="ARBA00005224"/>
    </source>
</evidence>
<feature type="binding site" evidence="10">
    <location>
        <position position="250"/>
    </location>
    <ligand>
        <name>L-methionine</name>
        <dbReference type="ChEBI" id="CHEBI:57844"/>
        <note>ligand shared between two neighboring subunits</note>
    </ligand>
</feature>
<evidence type="ECO:0000256" key="11">
    <source>
        <dbReference type="RuleBase" id="RU000542"/>
    </source>
</evidence>
<protein>
    <recommendedName>
        <fullName evidence="10">S-adenosylmethionine synthase</fullName>
        <shortName evidence="10">AdoMet synthase</shortName>
        <ecNumber evidence="10">2.5.1.6</ecNumber>
    </recommendedName>
    <alternativeName>
        <fullName evidence="10">MAT</fullName>
    </alternativeName>
    <alternativeName>
        <fullName evidence="10">Methionine adenosyltransferase</fullName>
    </alternativeName>
</protein>
<feature type="domain" description="S-adenosylmethionine synthetase N-terminal" evidence="13">
    <location>
        <begin position="4"/>
        <end position="101"/>
    </location>
</feature>
<dbReference type="UniPathway" id="UPA00315">
    <property type="reaction ID" value="UER00080"/>
</dbReference>
<comment type="subunit">
    <text evidence="10">Homotetramer; dimer of dimers.</text>
</comment>
<feature type="binding site" description="in other chain" evidence="10">
    <location>
        <position position="281"/>
    </location>
    <ligand>
        <name>L-methionine</name>
        <dbReference type="ChEBI" id="CHEBI:57844"/>
        <note>ligand shared between two neighboring subunits</note>
    </ligand>
</feature>
<evidence type="ECO:0000256" key="7">
    <source>
        <dbReference type="ARBA" id="ARBA00022840"/>
    </source>
</evidence>
<dbReference type="GO" id="GO:0005737">
    <property type="term" value="C:cytoplasm"/>
    <property type="evidence" value="ECO:0007669"/>
    <property type="project" value="UniProtKB-SubCell"/>
</dbReference>
<feature type="binding site" description="in other chain" evidence="10">
    <location>
        <position position="99"/>
    </location>
    <ligand>
        <name>L-methionine</name>
        <dbReference type="ChEBI" id="CHEBI:57844"/>
        <note>ligand shared between two neighboring subunits</note>
    </ligand>
</feature>
<dbReference type="InterPro" id="IPR022631">
    <property type="entry name" value="ADOMET_SYNTHASE_CS"/>
</dbReference>
<evidence type="ECO:0000256" key="12">
    <source>
        <dbReference type="RuleBase" id="RU004462"/>
    </source>
</evidence>
<gene>
    <name evidence="10" type="primary">metK</name>
    <name evidence="16" type="ORF">CDQ84_03780</name>
</gene>
<feature type="binding site" evidence="10">
    <location>
        <position position="17"/>
    </location>
    <ligand>
        <name>Mg(2+)</name>
        <dbReference type="ChEBI" id="CHEBI:18420"/>
    </ligand>
</feature>
<keyword evidence="17" id="KW-1185">Reference proteome</keyword>
<evidence type="ECO:0000259" key="15">
    <source>
        <dbReference type="Pfam" id="PF02773"/>
    </source>
</evidence>
<evidence type="ECO:0000256" key="9">
    <source>
        <dbReference type="ARBA" id="ARBA00022958"/>
    </source>
</evidence>
<dbReference type="FunFam" id="3.30.300.10:FF:000004">
    <property type="entry name" value="S-adenosylmethionine synthase"/>
    <property type="match status" value="1"/>
</dbReference>
<feature type="binding site" evidence="10">
    <location>
        <position position="273"/>
    </location>
    <ligand>
        <name>ATP</name>
        <dbReference type="ChEBI" id="CHEBI:30616"/>
        <note>ligand shared between two neighboring subunits</note>
    </ligand>
</feature>
<evidence type="ECO:0000256" key="10">
    <source>
        <dbReference type="HAMAP-Rule" id="MF_00086"/>
    </source>
</evidence>
<dbReference type="InterPro" id="IPR022636">
    <property type="entry name" value="S-AdoMet_synthetase_sfam"/>
</dbReference>
<dbReference type="PROSITE" id="PS00377">
    <property type="entry name" value="ADOMET_SYNTHASE_2"/>
    <property type="match status" value="1"/>
</dbReference>
<dbReference type="EC" id="2.5.1.6" evidence="10"/>
<proteinExistence type="inferred from homology"/>
<comment type="subcellular location">
    <subcellularLocation>
        <location evidence="10 11">Cytoplasm</location>
    </subcellularLocation>
</comment>
<dbReference type="Pfam" id="PF02773">
    <property type="entry name" value="S-AdoMet_synt_C"/>
    <property type="match status" value="1"/>
</dbReference>
<dbReference type="SUPFAM" id="SSF55973">
    <property type="entry name" value="S-adenosylmethionine synthetase"/>
    <property type="match status" value="3"/>
</dbReference>
<name>A0A2K2FQE6_9CLOT</name>
<organism evidence="16 17">
    <name type="scientific">Clostridium thermosuccinogenes</name>
    <dbReference type="NCBI Taxonomy" id="84032"/>
    <lineage>
        <taxon>Bacteria</taxon>
        <taxon>Bacillati</taxon>
        <taxon>Bacillota</taxon>
        <taxon>Clostridia</taxon>
        <taxon>Eubacteriales</taxon>
        <taxon>Clostridiaceae</taxon>
        <taxon>Clostridium</taxon>
    </lineage>
</organism>
<dbReference type="GO" id="GO:0006730">
    <property type="term" value="P:one-carbon metabolic process"/>
    <property type="evidence" value="ECO:0007669"/>
    <property type="project" value="UniProtKB-KW"/>
</dbReference>
<feature type="domain" description="S-adenosylmethionine synthetase C-terminal" evidence="15">
    <location>
        <begin position="244"/>
        <end position="383"/>
    </location>
</feature>
<dbReference type="Pfam" id="PF02772">
    <property type="entry name" value="S-AdoMet_synt_M"/>
    <property type="match status" value="1"/>
</dbReference>
<evidence type="ECO:0000256" key="2">
    <source>
        <dbReference type="ARBA" id="ARBA00009685"/>
    </source>
</evidence>
<feature type="domain" description="S-adenosylmethionine synthetase central" evidence="14">
    <location>
        <begin position="126"/>
        <end position="242"/>
    </location>
</feature>
<dbReference type="InterPro" id="IPR022628">
    <property type="entry name" value="S-AdoMet_synt_N"/>
</dbReference>
<keyword evidence="8 10" id="KW-0460">Magnesium</keyword>
<dbReference type="FunFam" id="3.30.300.10:FF:000003">
    <property type="entry name" value="S-adenosylmethionine synthase"/>
    <property type="match status" value="1"/>
</dbReference>
<keyword evidence="3 10" id="KW-0554">One-carbon metabolism</keyword>
<comment type="cofactor">
    <cofactor evidence="10">
        <name>K(+)</name>
        <dbReference type="ChEBI" id="CHEBI:29103"/>
    </cofactor>
    <text evidence="10">Binds 1 potassium ion per subunit.</text>
</comment>
<dbReference type="RefSeq" id="WP_103080389.1">
    <property type="nucleotide sequence ID" value="NZ_CP021850.1"/>
</dbReference>
<keyword evidence="5 10" id="KW-0479">Metal-binding</keyword>
<dbReference type="EMBL" id="NIOJ01000005">
    <property type="protein sequence ID" value="PNU01006.1"/>
    <property type="molecule type" value="Genomic_DNA"/>
</dbReference>
<dbReference type="NCBIfam" id="TIGR01034">
    <property type="entry name" value="metK"/>
    <property type="match status" value="1"/>
</dbReference>
<dbReference type="Pfam" id="PF00438">
    <property type="entry name" value="S-AdoMet_synt_N"/>
    <property type="match status" value="1"/>
</dbReference>
<dbReference type="Gene3D" id="3.30.300.10">
    <property type="match status" value="3"/>
</dbReference>
<evidence type="ECO:0000259" key="14">
    <source>
        <dbReference type="Pfam" id="PF02772"/>
    </source>
</evidence>
<dbReference type="KEGG" id="cthd:CDO33_00600"/>
<dbReference type="Proteomes" id="UP000236151">
    <property type="component" value="Unassembled WGS sequence"/>
</dbReference>
<feature type="binding site" description="in other chain" evidence="10">
    <location>
        <begin position="241"/>
        <end position="242"/>
    </location>
    <ligand>
        <name>ATP</name>
        <dbReference type="ChEBI" id="CHEBI:30616"/>
        <note>ligand shared between two neighboring subunits</note>
    </ligand>
</feature>
<comment type="similarity">
    <text evidence="2 10 12">Belongs to the AdoMet synthase family.</text>
</comment>
<keyword evidence="4 10" id="KW-0808">Transferase</keyword>
<dbReference type="OrthoDB" id="9801686at2"/>
<comment type="pathway">
    <text evidence="1 10">Amino-acid biosynthesis; S-adenosyl-L-methionine biosynthesis; S-adenosyl-L-methionine from L-methionine: step 1/1.</text>
</comment>
<dbReference type="PROSITE" id="PS00376">
    <property type="entry name" value="ADOMET_SYNTHASE_1"/>
    <property type="match status" value="1"/>
</dbReference>
<dbReference type="GO" id="GO:0004478">
    <property type="term" value="F:methionine adenosyltransferase activity"/>
    <property type="evidence" value="ECO:0007669"/>
    <property type="project" value="UniProtKB-UniRule"/>
</dbReference>
<dbReference type="PIRSF" id="PIRSF000497">
    <property type="entry name" value="MAT"/>
    <property type="match status" value="1"/>
</dbReference>
<feature type="binding site" description="in other chain" evidence="10">
    <location>
        <position position="15"/>
    </location>
    <ligand>
        <name>ATP</name>
        <dbReference type="ChEBI" id="CHEBI:30616"/>
        <note>ligand shared between two neighboring subunits</note>
    </ligand>
</feature>
<keyword evidence="7 10" id="KW-0067">ATP-binding</keyword>
<dbReference type="HAMAP" id="MF_00086">
    <property type="entry name" value="S_AdoMet_synth1"/>
    <property type="match status" value="1"/>
</dbReference>
<evidence type="ECO:0000256" key="6">
    <source>
        <dbReference type="ARBA" id="ARBA00022741"/>
    </source>
</evidence>
<dbReference type="AlphaFoldDB" id="A0A2K2FQE6"/>